<accession>W4K909</accession>
<dbReference type="RefSeq" id="XP_009545820.1">
    <property type="nucleotide sequence ID" value="XM_009547525.1"/>
</dbReference>
<gene>
    <name evidence="1" type="ORF">HETIRDRAFT_46334</name>
</gene>
<name>W4K909_HETIT</name>
<evidence type="ECO:0008006" key="3">
    <source>
        <dbReference type="Google" id="ProtNLM"/>
    </source>
</evidence>
<dbReference type="EMBL" id="KI925458">
    <property type="protein sequence ID" value="ETW82307.1"/>
    <property type="molecule type" value="Genomic_DNA"/>
</dbReference>
<sequence length="377" mass="42411">YAFQVMELYPEAYLMIASYVGNRRDLCTLCRVSKSFQAAAERALYNTLQLSEPSSTMTICALLAGQPRLSRLVIAITVFARDENGSGGSDLSSLPHHYWESVARALRKLTRLRFLNIHIDNGTSTSNSWILNGCNSQLQSFHCDLAWDDNLINFLSSQDDLTDLYIADFNEDTPANLSLAPRSLRQAETLPKLSFLECTFTEAVGVLAPGRPITHIKSCFSRSDLSARRAEMSLLISNLRLSTRSLLSLNISDSSYTEQFSLDFLTKLVNAISPNPSIRYLGTFVLPVDGRERLKFYGQLRRLSLLECVELEVSDWSPPPVTPLSQRALARELNLYCPTITTVVFIHEFDPMAMRAADGVWQVADEEINFDTLWRDT</sequence>
<dbReference type="KEGG" id="hir:HETIRDRAFT_46334"/>
<dbReference type="AlphaFoldDB" id="W4K909"/>
<dbReference type="eggNOG" id="ENOG502SIJ1">
    <property type="taxonomic scope" value="Eukaryota"/>
</dbReference>
<evidence type="ECO:0000313" key="1">
    <source>
        <dbReference type="EMBL" id="ETW82307.1"/>
    </source>
</evidence>
<dbReference type="SUPFAM" id="SSF52047">
    <property type="entry name" value="RNI-like"/>
    <property type="match status" value="1"/>
</dbReference>
<organism evidence="1 2">
    <name type="scientific">Heterobasidion irregulare (strain TC 32-1)</name>
    <dbReference type="NCBI Taxonomy" id="747525"/>
    <lineage>
        <taxon>Eukaryota</taxon>
        <taxon>Fungi</taxon>
        <taxon>Dikarya</taxon>
        <taxon>Basidiomycota</taxon>
        <taxon>Agaricomycotina</taxon>
        <taxon>Agaricomycetes</taxon>
        <taxon>Russulales</taxon>
        <taxon>Bondarzewiaceae</taxon>
        <taxon>Heterobasidion</taxon>
        <taxon>Heterobasidion annosum species complex</taxon>
    </lineage>
</organism>
<protein>
    <recommendedName>
        <fullName evidence="3">F-box domain-containing protein</fullName>
    </recommendedName>
</protein>
<dbReference type="STRING" id="747525.W4K909"/>
<reference evidence="1 2" key="1">
    <citation type="journal article" date="2012" name="New Phytol.">
        <title>Insight into trade-off between wood decay and parasitism from the genome of a fungal forest pathogen.</title>
        <authorList>
            <person name="Olson A."/>
            <person name="Aerts A."/>
            <person name="Asiegbu F."/>
            <person name="Belbahri L."/>
            <person name="Bouzid O."/>
            <person name="Broberg A."/>
            <person name="Canback B."/>
            <person name="Coutinho P.M."/>
            <person name="Cullen D."/>
            <person name="Dalman K."/>
            <person name="Deflorio G."/>
            <person name="van Diepen L.T."/>
            <person name="Dunand C."/>
            <person name="Duplessis S."/>
            <person name="Durling M."/>
            <person name="Gonthier P."/>
            <person name="Grimwood J."/>
            <person name="Fossdal C.G."/>
            <person name="Hansson D."/>
            <person name="Henrissat B."/>
            <person name="Hietala A."/>
            <person name="Himmelstrand K."/>
            <person name="Hoffmeister D."/>
            <person name="Hogberg N."/>
            <person name="James T.Y."/>
            <person name="Karlsson M."/>
            <person name="Kohler A."/>
            <person name="Kues U."/>
            <person name="Lee Y.H."/>
            <person name="Lin Y.C."/>
            <person name="Lind M."/>
            <person name="Lindquist E."/>
            <person name="Lombard V."/>
            <person name="Lucas S."/>
            <person name="Lunden K."/>
            <person name="Morin E."/>
            <person name="Murat C."/>
            <person name="Park J."/>
            <person name="Raffaello T."/>
            <person name="Rouze P."/>
            <person name="Salamov A."/>
            <person name="Schmutz J."/>
            <person name="Solheim H."/>
            <person name="Stahlberg J."/>
            <person name="Velez H."/>
            <person name="de Vries R.P."/>
            <person name="Wiebenga A."/>
            <person name="Woodward S."/>
            <person name="Yakovlev I."/>
            <person name="Garbelotto M."/>
            <person name="Martin F."/>
            <person name="Grigoriev I.V."/>
            <person name="Stenlid J."/>
        </authorList>
    </citation>
    <scope>NUCLEOTIDE SEQUENCE [LARGE SCALE GENOMIC DNA]</scope>
    <source>
        <strain evidence="1 2">TC 32-1</strain>
    </source>
</reference>
<dbReference type="Proteomes" id="UP000030671">
    <property type="component" value="Unassembled WGS sequence"/>
</dbReference>
<feature type="non-terminal residue" evidence="1">
    <location>
        <position position="1"/>
    </location>
</feature>
<proteinExistence type="predicted"/>
<keyword evidence="2" id="KW-1185">Reference proteome</keyword>
<dbReference type="HOGENOM" id="CLU_038175_1_1_1"/>
<evidence type="ECO:0000313" key="2">
    <source>
        <dbReference type="Proteomes" id="UP000030671"/>
    </source>
</evidence>
<dbReference type="GeneID" id="20677185"/>
<dbReference type="OrthoDB" id="3188866at2759"/>
<dbReference type="InParanoid" id="W4K909"/>